<feature type="transmembrane region" description="Helical" evidence="7">
    <location>
        <begin position="684"/>
        <end position="703"/>
    </location>
</feature>
<feature type="transmembrane region" description="Helical" evidence="7">
    <location>
        <begin position="328"/>
        <end position="355"/>
    </location>
</feature>
<evidence type="ECO:0000256" key="4">
    <source>
        <dbReference type="ARBA" id="ARBA00022692"/>
    </source>
</evidence>
<evidence type="ECO:0000313" key="9">
    <source>
        <dbReference type="EMBL" id="MST50438.1"/>
    </source>
</evidence>
<dbReference type="SUPFAM" id="SSF82866">
    <property type="entry name" value="Multidrug efflux transporter AcrB transmembrane domain"/>
    <property type="match status" value="2"/>
</dbReference>
<feature type="transmembrane region" description="Helical" evidence="7">
    <location>
        <begin position="236"/>
        <end position="256"/>
    </location>
</feature>
<dbReference type="GO" id="GO:0005886">
    <property type="term" value="C:plasma membrane"/>
    <property type="evidence" value="ECO:0007669"/>
    <property type="project" value="UniProtKB-SubCell"/>
</dbReference>
<comment type="similarity">
    <text evidence="2">Belongs to the resistance-nodulation-cell division (RND) (TC 2.A.6) family. MmpL subfamily.</text>
</comment>
<name>A0A7K0K4T2_9ACTO</name>
<evidence type="ECO:0000256" key="7">
    <source>
        <dbReference type="SAM" id="Phobius"/>
    </source>
</evidence>
<feature type="transmembrane region" description="Helical" evidence="7">
    <location>
        <begin position="303"/>
        <end position="322"/>
    </location>
</feature>
<evidence type="ECO:0000256" key="2">
    <source>
        <dbReference type="ARBA" id="ARBA00010157"/>
    </source>
</evidence>
<proteinExistence type="inferred from homology"/>
<dbReference type="Pfam" id="PF03176">
    <property type="entry name" value="MMPL"/>
    <property type="match status" value="1"/>
</dbReference>
<keyword evidence="3" id="KW-1003">Cell membrane</keyword>
<feature type="transmembrane region" description="Helical" evidence="7">
    <location>
        <begin position="610"/>
        <end position="629"/>
    </location>
</feature>
<protein>
    <submittedName>
        <fullName evidence="9">MMPL family transporter</fullName>
    </submittedName>
</protein>
<feature type="transmembrane region" description="Helical" evidence="7">
    <location>
        <begin position="181"/>
        <end position="198"/>
    </location>
</feature>
<dbReference type="Gene3D" id="1.20.1640.10">
    <property type="entry name" value="Multidrug efflux transporter AcrB transmembrane domain"/>
    <property type="match status" value="2"/>
</dbReference>
<dbReference type="Proteomes" id="UP000442535">
    <property type="component" value="Unassembled WGS sequence"/>
</dbReference>
<keyword evidence="5 7" id="KW-1133">Transmembrane helix</keyword>
<keyword evidence="10" id="KW-1185">Reference proteome</keyword>
<evidence type="ECO:0000259" key="8">
    <source>
        <dbReference type="Pfam" id="PF03176"/>
    </source>
</evidence>
<comment type="subcellular location">
    <subcellularLocation>
        <location evidence="1">Cell membrane</location>
        <topology evidence="1">Multi-pass membrane protein</topology>
    </subcellularLocation>
</comment>
<feature type="transmembrane region" description="Helical" evidence="7">
    <location>
        <begin position="542"/>
        <end position="561"/>
    </location>
</feature>
<dbReference type="InterPro" id="IPR050545">
    <property type="entry name" value="Mycobact_MmpL"/>
</dbReference>
<organism evidence="9 10">
    <name type="scientific">Mobiluncus porci</name>
    <dbReference type="NCBI Taxonomy" id="2652278"/>
    <lineage>
        <taxon>Bacteria</taxon>
        <taxon>Bacillati</taxon>
        <taxon>Actinomycetota</taxon>
        <taxon>Actinomycetes</taxon>
        <taxon>Actinomycetales</taxon>
        <taxon>Actinomycetaceae</taxon>
        <taxon>Mobiluncus</taxon>
    </lineage>
</organism>
<dbReference type="AlphaFoldDB" id="A0A7K0K4T2"/>
<gene>
    <name evidence="9" type="ORF">FYJ63_09430</name>
</gene>
<sequence>MVFTTFALTGFGLGSVWNRTENRLVSIPHTESYRAAEILTANESASYQVYLLVDGVDMQKQHSEVLNVLNSATKNLQEIPGVLPAGVVHPFAAGDQASNPQAAELMKQFTAKNQQGFLMVTLLDLTQFPEKADEIRQMTETEMMQVAKDMRSFAPKARGLVSDQDLNNAAVGATAKTDTHLATLIAFGLLALVLFIAVGSLRLTLLVILSSFSGWALSQAFTNLASLFVAPSPEDPALVMLFSLGVVTGFALVLLSRARSHLAVVKYTAELPQVSASRVQKRRSRRASTGSPLDEVFSHSVRLLLISTGLMTLGLLAVAVFPATNLRWVAVVSILSIWGCFAIGFSLVPAMLYLAQSWLELPRPRWHENFFHAVSGFFGAVGGRVRDLLPAKLLSSRLIGVGVGLVVLLVLALPAFGVTWKTAGEDALPATSATGAFQHLRQAQYGVTGANPDVQVLGKTTSANLATWAGQVTKIPGISHAIVNPENSGDYAVLNVTFKDNLSTREAGTAVKKIRSLDSDFTKLVTGQTANEIDFSDQLLRFVPPLGAVMMFATFLVLARATRRPQVAFWATLLNLVVLLASLGVTAVIFQDGWGAFLPFLSKSGGIEPSVAVLLAGFGFALALDYQLYAVSKSRQVPGLENLEANNLLKELTQTRGALWTKSLANLAIFLAFLPVTAQAVKQPAFALAVAVLLNSVVSKFLLAPFLEPYPDQLPDDPGLIWKE</sequence>
<feature type="transmembrane region" description="Helical" evidence="7">
    <location>
        <begin position="398"/>
        <end position="420"/>
    </location>
</feature>
<evidence type="ECO:0000256" key="3">
    <source>
        <dbReference type="ARBA" id="ARBA00022475"/>
    </source>
</evidence>
<keyword evidence="6 7" id="KW-0472">Membrane</keyword>
<evidence type="ECO:0000256" key="5">
    <source>
        <dbReference type="ARBA" id="ARBA00022989"/>
    </source>
</evidence>
<evidence type="ECO:0000256" key="1">
    <source>
        <dbReference type="ARBA" id="ARBA00004651"/>
    </source>
</evidence>
<comment type="caution">
    <text evidence="9">The sequence shown here is derived from an EMBL/GenBank/DDBJ whole genome shotgun (WGS) entry which is preliminary data.</text>
</comment>
<dbReference type="InterPro" id="IPR004869">
    <property type="entry name" value="MMPL_dom"/>
</dbReference>
<evidence type="ECO:0000313" key="10">
    <source>
        <dbReference type="Proteomes" id="UP000442535"/>
    </source>
</evidence>
<evidence type="ECO:0000256" key="6">
    <source>
        <dbReference type="ARBA" id="ARBA00023136"/>
    </source>
</evidence>
<dbReference type="EMBL" id="VUMY01000019">
    <property type="protein sequence ID" value="MST50438.1"/>
    <property type="molecule type" value="Genomic_DNA"/>
</dbReference>
<dbReference type="PANTHER" id="PTHR33406:SF11">
    <property type="entry name" value="MEMBRANE PROTEIN SCO6666-RELATED"/>
    <property type="match status" value="1"/>
</dbReference>
<accession>A0A7K0K4T2</accession>
<dbReference type="PANTHER" id="PTHR33406">
    <property type="entry name" value="MEMBRANE PROTEIN MJ1562-RELATED"/>
    <property type="match status" value="1"/>
</dbReference>
<feature type="transmembrane region" description="Helical" evidence="7">
    <location>
        <begin position="568"/>
        <end position="590"/>
    </location>
</feature>
<feature type="domain" description="Membrane transport protein MMPL" evidence="8">
    <location>
        <begin position="155"/>
        <end position="263"/>
    </location>
</feature>
<reference evidence="9 10" key="1">
    <citation type="submission" date="2019-08" db="EMBL/GenBank/DDBJ databases">
        <title>In-depth cultivation of the pig gut microbiome towards novel bacterial diversity and tailored functional studies.</title>
        <authorList>
            <person name="Wylensek D."/>
            <person name="Hitch T.C.A."/>
            <person name="Clavel T."/>
        </authorList>
    </citation>
    <scope>NUCLEOTIDE SEQUENCE [LARGE SCALE GENOMIC DNA]</scope>
    <source>
        <strain evidence="9 10">RF-GAM-744-WT-7</strain>
    </source>
</reference>
<keyword evidence="4 7" id="KW-0812">Transmembrane</keyword>